<name>A0ABR5YD01_9SPHN</name>
<dbReference type="Gene3D" id="3.40.30.10">
    <property type="entry name" value="Glutaredoxin"/>
    <property type="match status" value="1"/>
</dbReference>
<sequence>MGDAMKRWAGFGGWAAALMLAAVPAGAAAPTYPARTILLFVASWCAPCHGEIAALPRLSEAAGSWTVLVVPIDRGRATAAMLAGVPVAQRWVPDAARMAAMRDDLFGGTAGLPFSVAVGGDGRPCGVHRGVLSAARVAALRAGCGG</sequence>
<keyword evidence="3" id="KW-1185">Reference proteome</keyword>
<evidence type="ECO:0000313" key="2">
    <source>
        <dbReference type="EMBL" id="KZE15887.1"/>
    </source>
</evidence>
<evidence type="ECO:0008006" key="4">
    <source>
        <dbReference type="Google" id="ProtNLM"/>
    </source>
</evidence>
<dbReference type="Proteomes" id="UP000076609">
    <property type="component" value="Unassembled WGS sequence"/>
</dbReference>
<reference evidence="3" key="1">
    <citation type="submission" date="2016-01" db="EMBL/GenBank/DDBJ databases">
        <title>Draft genome of Chromobacterium sp. F49.</title>
        <authorList>
            <person name="Hong K.W."/>
        </authorList>
    </citation>
    <scope>NUCLEOTIDE SEQUENCE [LARGE SCALE GENOMIC DNA]</scope>
    <source>
        <strain evidence="3">CN3</strain>
    </source>
</reference>
<comment type="caution">
    <text evidence="2">The sequence shown here is derived from an EMBL/GenBank/DDBJ whole genome shotgun (WGS) entry which is preliminary data.</text>
</comment>
<protein>
    <recommendedName>
        <fullName evidence="4">Thioredoxin domain-containing protein</fullName>
    </recommendedName>
</protein>
<dbReference type="InterPro" id="IPR036249">
    <property type="entry name" value="Thioredoxin-like_sf"/>
</dbReference>
<proteinExistence type="predicted"/>
<evidence type="ECO:0000313" key="3">
    <source>
        <dbReference type="Proteomes" id="UP000076609"/>
    </source>
</evidence>
<dbReference type="SUPFAM" id="SSF52833">
    <property type="entry name" value="Thioredoxin-like"/>
    <property type="match status" value="1"/>
</dbReference>
<organism evidence="2 3">
    <name type="scientific">Sphingomonas hankookensis</name>
    <dbReference type="NCBI Taxonomy" id="563996"/>
    <lineage>
        <taxon>Bacteria</taxon>
        <taxon>Pseudomonadati</taxon>
        <taxon>Pseudomonadota</taxon>
        <taxon>Alphaproteobacteria</taxon>
        <taxon>Sphingomonadales</taxon>
        <taxon>Sphingomonadaceae</taxon>
        <taxon>Sphingomonas</taxon>
    </lineage>
</organism>
<gene>
    <name evidence="2" type="ORF">AVT10_13710</name>
</gene>
<evidence type="ECO:0000256" key="1">
    <source>
        <dbReference type="SAM" id="SignalP"/>
    </source>
</evidence>
<dbReference type="EMBL" id="LQQO01000011">
    <property type="protein sequence ID" value="KZE15887.1"/>
    <property type="molecule type" value="Genomic_DNA"/>
</dbReference>
<accession>A0ABR5YD01</accession>
<keyword evidence="1" id="KW-0732">Signal</keyword>
<feature type="signal peptide" evidence="1">
    <location>
        <begin position="1"/>
        <end position="27"/>
    </location>
</feature>
<feature type="chain" id="PRO_5045674629" description="Thioredoxin domain-containing protein" evidence="1">
    <location>
        <begin position="28"/>
        <end position="146"/>
    </location>
</feature>